<keyword evidence="3" id="KW-0949">S-adenosyl-L-methionine</keyword>
<dbReference type="Pfam" id="PF00891">
    <property type="entry name" value="Methyltransf_2"/>
    <property type="match status" value="1"/>
</dbReference>
<dbReference type="EMBL" id="JAPEVB010000002">
    <property type="protein sequence ID" value="KAJ4393747.1"/>
    <property type="molecule type" value="Genomic_DNA"/>
</dbReference>
<evidence type="ECO:0000313" key="7">
    <source>
        <dbReference type="EMBL" id="KAJ4393747.1"/>
    </source>
</evidence>
<evidence type="ECO:0000259" key="6">
    <source>
        <dbReference type="Pfam" id="PF08100"/>
    </source>
</evidence>
<dbReference type="PROSITE" id="PS51683">
    <property type="entry name" value="SAM_OMT_II"/>
    <property type="match status" value="1"/>
</dbReference>
<dbReference type="SUPFAM" id="SSF46785">
    <property type="entry name" value="Winged helix' DNA-binding domain"/>
    <property type="match status" value="1"/>
</dbReference>
<dbReference type="InterPro" id="IPR001077">
    <property type="entry name" value="COMT_C"/>
</dbReference>
<dbReference type="Gene3D" id="3.40.50.150">
    <property type="entry name" value="Vaccinia Virus protein VP39"/>
    <property type="match status" value="1"/>
</dbReference>
<dbReference type="GO" id="GO:0032259">
    <property type="term" value="P:methylation"/>
    <property type="evidence" value="ECO:0007669"/>
    <property type="project" value="UniProtKB-KW"/>
</dbReference>
<evidence type="ECO:0008006" key="9">
    <source>
        <dbReference type="Google" id="ProtNLM"/>
    </source>
</evidence>
<dbReference type="GO" id="GO:0008171">
    <property type="term" value="F:O-methyltransferase activity"/>
    <property type="evidence" value="ECO:0007669"/>
    <property type="project" value="InterPro"/>
</dbReference>
<evidence type="ECO:0000259" key="5">
    <source>
        <dbReference type="Pfam" id="PF00891"/>
    </source>
</evidence>
<dbReference type="PIRSF" id="PIRSF005739">
    <property type="entry name" value="O-mtase"/>
    <property type="match status" value="1"/>
</dbReference>
<proteinExistence type="predicted"/>
<organism evidence="7 8">
    <name type="scientific">Gnomoniopsis smithogilvyi</name>
    <dbReference type="NCBI Taxonomy" id="1191159"/>
    <lineage>
        <taxon>Eukaryota</taxon>
        <taxon>Fungi</taxon>
        <taxon>Dikarya</taxon>
        <taxon>Ascomycota</taxon>
        <taxon>Pezizomycotina</taxon>
        <taxon>Sordariomycetes</taxon>
        <taxon>Sordariomycetidae</taxon>
        <taxon>Diaporthales</taxon>
        <taxon>Gnomoniaceae</taxon>
        <taxon>Gnomoniopsis</taxon>
    </lineage>
</organism>
<comment type="caution">
    <text evidence="7">The sequence shown here is derived from an EMBL/GenBank/DDBJ whole genome shotgun (WGS) entry which is preliminary data.</text>
</comment>
<dbReference type="SUPFAM" id="SSF53335">
    <property type="entry name" value="S-adenosyl-L-methionine-dependent methyltransferases"/>
    <property type="match status" value="1"/>
</dbReference>
<feature type="domain" description="O-methyltransferase C-terminal" evidence="5">
    <location>
        <begin position="227"/>
        <end position="369"/>
    </location>
</feature>
<feature type="active site" description="Proton acceptor" evidence="4">
    <location>
        <position position="299"/>
    </location>
</feature>
<keyword evidence="8" id="KW-1185">Reference proteome</keyword>
<sequence length="391" mass="42691">MSDISRATDVLNSLADAPPTDAAERQRIYAAAKKLMAVVEDPFDTIHRVNFSPLILTSVYLANNLGVLDALSKAEGPLSGAALAESAKADPVLLSRILRFLASNDLIAETGEDEFTASAVTKTLARPGFQAGAMHAFEVGAPCFLATPQFLKDTKYKNPDNVVHSPFQVAMSTDKPAFVWAGEHPELLSQFNLWMSELHDGQKNFLDVFDLPAYVNKGAVATGDGNVPMFVDIGGGIGQQCALLKQVHPNLAGRVILQEQPFLLPHAIPVPGMESEAFDFWNPQPHKGALVYYMRNILHDYPDEKALTLLANTIPALSKDSVLVIDEMIIPNKRAHPRATGQDLMMMASLASMERTERQWDSLLERAGLKVLEKKTYNSETGQSVLVVVPM</sequence>
<evidence type="ECO:0000313" key="8">
    <source>
        <dbReference type="Proteomes" id="UP001140453"/>
    </source>
</evidence>
<dbReference type="Pfam" id="PF08100">
    <property type="entry name" value="Dimerisation"/>
    <property type="match status" value="1"/>
</dbReference>
<dbReference type="InterPro" id="IPR016461">
    <property type="entry name" value="COMT-like"/>
</dbReference>
<dbReference type="InterPro" id="IPR036390">
    <property type="entry name" value="WH_DNA-bd_sf"/>
</dbReference>
<dbReference type="AlphaFoldDB" id="A0A9W9CZF8"/>
<evidence type="ECO:0000256" key="1">
    <source>
        <dbReference type="ARBA" id="ARBA00022603"/>
    </source>
</evidence>
<evidence type="ECO:0000256" key="2">
    <source>
        <dbReference type="ARBA" id="ARBA00022679"/>
    </source>
</evidence>
<keyword evidence="1" id="KW-0489">Methyltransferase</keyword>
<name>A0A9W9CZF8_9PEZI</name>
<dbReference type="OrthoDB" id="2410195at2759"/>
<dbReference type="InterPro" id="IPR029063">
    <property type="entry name" value="SAM-dependent_MTases_sf"/>
</dbReference>
<gene>
    <name evidence="7" type="ORF">N0V93_002962</name>
</gene>
<dbReference type="Proteomes" id="UP001140453">
    <property type="component" value="Unassembled WGS sequence"/>
</dbReference>
<dbReference type="InterPro" id="IPR012967">
    <property type="entry name" value="COMT_dimerisation"/>
</dbReference>
<dbReference type="Gene3D" id="1.10.10.10">
    <property type="entry name" value="Winged helix-like DNA-binding domain superfamily/Winged helix DNA-binding domain"/>
    <property type="match status" value="1"/>
</dbReference>
<keyword evidence="2" id="KW-0808">Transferase</keyword>
<feature type="domain" description="O-methyltransferase dimerisation" evidence="6">
    <location>
        <begin position="62"/>
        <end position="125"/>
    </location>
</feature>
<dbReference type="PANTHER" id="PTHR43712">
    <property type="entry name" value="PUTATIVE (AFU_ORTHOLOGUE AFUA_4G14580)-RELATED"/>
    <property type="match status" value="1"/>
</dbReference>
<accession>A0A9W9CZF8</accession>
<evidence type="ECO:0000256" key="3">
    <source>
        <dbReference type="ARBA" id="ARBA00022691"/>
    </source>
</evidence>
<dbReference type="GO" id="GO:0046983">
    <property type="term" value="F:protein dimerization activity"/>
    <property type="evidence" value="ECO:0007669"/>
    <property type="project" value="InterPro"/>
</dbReference>
<dbReference type="PANTHER" id="PTHR43712:SF1">
    <property type="entry name" value="HYPOTHETICAL O-METHYLTRANSFERASE (EUROFUNG)-RELATED"/>
    <property type="match status" value="1"/>
</dbReference>
<dbReference type="InterPro" id="IPR036388">
    <property type="entry name" value="WH-like_DNA-bd_sf"/>
</dbReference>
<evidence type="ECO:0000256" key="4">
    <source>
        <dbReference type="PIRSR" id="PIRSR005739-1"/>
    </source>
</evidence>
<reference evidence="7" key="1">
    <citation type="submission" date="2022-10" db="EMBL/GenBank/DDBJ databases">
        <title>Tapping the CABI collections for fungal endophytes: first genome assemblies for Collariella, Neodidymelliopsis, Ascochyta clinopodiicola, Didymella pomorum, Didymosphaeria variabile, Neocosmospora piperis and Neocucurbitaria cava.</title>
        <authorList>
            <person name="Hill R."/>
        </authorList>
    </citation>
    <scope>NUCLEOTIDE SEQUENCE</scope>
    <source>
        <strain evidence="7">IMI 355082</strain>
    </source>
</reference>
<protein>
    <recommendedName>
        <fullName evidence="9">O-methyltransferase</fullName>
    </recommendedName>
</protein>